<evidence type="ECO:0000256" key="8">
    <source>
        <dbReference type="SAM" id="Phobius"/>
    </source>
</evidence>
<sequence length="539" mass="57544">MMAAVTTARADGARPDRTRERATAVNQLLFAAAALTACALMIVVGDVRQGELLFGGMLLVFALTIAALVVPWNRLPVRWVGIVPVGDLVAVLLLQLSYHDGEAWLLWMVPAIWLATVLGWPGLVLGAGGSTVLFWVAHLLADDIGAGLRDALGPLALTTASVVAFIAARRSAAQRSLLDEQADYLDHAVERARRQEDAVSELLDAVDFGVVRIGADGSISIENDAHARLMTPADDAQLFEADGATPTEPGAVPVARARRGETFENLLHWQGPPGDQRRALLSTARRLFDINGADVGAILVTRDVTAEQQAVHIRDELVASVSHELRTPLTSVLGHLDLALDSGDVGPGARRSLEIAERNASRLLVIIGDILAATADGPGRFDVRPVREDLARVVLASVEALEPRAAERNIRIDSSGVEPAEAEFDPHRMRQVVDNLVGNAVNYHTGDGLIEVGVTADDKHLWLVVRDDGPGIAEDALPRLFERRYRAQPSGRATGNGLGLSISRDLVRAHGGEITVQSEPGSGATFVVRLPRRTTGATA</sequence>
<keyword evidence="8" id="KW-0472">Membrane</keyword>
<evidence type="ECO:0000256" key="4">
    <source>
        <dbReference type="ARBA" id="ARBA00022553"/>
    </source>
</evidence>
<keyword evidence="11" id="KW-1185">Reference proteome</keyword>
<keyword evidence="5" id="KW-0808">Transferase</keyword>
<dbReference type="EC" id="2.7.13.3" evidence="3"/>
<feature type="domain" description="Histidine kinase" evidence="9">
    <location>
        <begin position="320"/>
        <end position="534"/>
    </location>
</feature>
<dbReference type="Pfam" id="PF02518">
    <property type="entry name" value="HATPase_c"/>
    <property type="match status" value="1"/>
</dbReference>
<name>U1MUB8_9MICO</name>
<evidence type="ECO:0000256" key="3">
    <source>
        <dbReference type="ARBA" id="ARBA00012438"/>
    </source>
</evidence>
<dbReference type="EMBL" id="ASHR01000001">
    <property type="protein sequence ID" value="ERG65551.1"/>
    <property type="molecule type" value="Genomic_DNA"/>
</dbReference>
<dbReference type="SMART" id="SM00388">
    <property type="entry name" value="HisKA"/>
    <property type="match status" value="1"/>
</dbReference>
<dbReference type="PROSITE" id="PS50109">
    <property type="entry name" value="HIS_KIN"/>
    <property type="match status" value="1"/>
</dbReference>
<dbReference type="CDD" id="cd00082">
    <property type="entry name" value="HisKA"/>
    <property type="match status" value="1"/>
</dbReference>
<dbReference type="InterPro" id="IPR036890">
    <property type="entry name" value="HATPase_C_sf"/>
</dbReference>
<organism evidence="10 11">
    <name type="scientific">Agrococcus pavilionensis RW1</name>
    <dbReference type="NCBI Taxonomy" id="1330458"/>
    <lineage>
        <taxon>Bacteria</taxon>
        <taxon>Bacillati</taxon>
        <taxon>Actinomycetota</taxon>
        <taxon>Actinomycetes</taxon>
        <taxon>Micrococcales</taxon>
        <taxon>Microbacteriaceae</taxon>
        <taxon>Agrococcus</taxon>
    </lineage>
</organism>
<keyword evidence="6" id="KW-0418">Kinase</keyword>
<evidence type="ECO:0000256" key="1">
    <source>
        <dbReference type="ARBA" id="ARBA00000085"/>
    </source>
</evidence>
<feature type="transmembrane region" description="Helical" evidence="8">
    <location>
        <begin position="79"/>
        <end position="98"/>
    </location>
</feature>
<reference evidence="10 11" key="1">
    <citation type="journal article" date="2013" name="Genome Announc.">
        <title>First draft genome sequence from a member of the genus agrococcus, isolated from modern microbialites.</title>
        <authorList>
            <person name="White R.A.III."/>
            <person name="Grassa C.J."/>
            <person name="Suttle C.A."/>
        </authorList>
    </citation>
    <scope>NUCLEOTIDE SEQUENCE [LARGE SCALE GENOMIC DNA]</scope>
    <source>
        <strain evidence="10 11">RW1</strain>
    </source>
</reference>
<dbReference type="InterPro" id="IPR005467">
    <property type="entry name" value="His_kinase_dom"/>
</dbReference>
<keyword evidence="8" id="KW-1133">Transmembrane helix</keyword>
<dbReference type="PRINTS" id="PR00344">
    <property type="entry name" value="BCTRLSENSOR"/>
</dbReference>
<dbReference type="CDD" id="cd00075">
    <property type="entry name" value="HATPase"/>
    <property type="match status" value="1"/>
</dbReference>
<feature type="transmembrane region" description="Helical" evidence="8">
    <location>
        <begin position="105"/>
        <end position="136"/>
    </location>
</feature>
<evidence type="ECO:0000313" key="11">
    <source>
        <dbReference type="Proteomes" id="UP000016462"/>
    </source>
</evidence>
<dbReference type="SUPFAM" id="SSF55874">
    <property type="entry name" value="ATPase domain of HSP90 chaperone/DNA topoisomerase II/histidine kinase"/>
    <property type="match status" value="1"/>
</dbReference>
<keyword evidence="8" id="KW-0812">Transmembrane</keyword>
<dbReference type="RefSeq" id="WP_021064807.1">
    <property type="nucleotide sequence ID" value="NZ_ASHR01000001.1"/>
</dbReference>
<dbReference type="InterPro" id="IPR004358">
    <property type="entry name" value="Sig_transdc_His_kin-like_C"/>
</dbReference>
<dbReference type="Gene3D" id="3.30.565.10">
    <property type="entry name" value="Histidine kinase-like ATPase, C-terminal domain"/>
    <property type="match status" value="1"/>
</dbReference>
<dbReference type="SMART" id="SM00387">
    <property type="entry name" value="HATPase_c"/>
    <property type="match status" value="1"/>
</dbReference>
<gene>
    <name evidence="10" type="ORF">L332_14020</name>
</gene>
<evidence type="ECO:0000313" key="10">
    <source>
        <dbReference type="EMBL" id="ERG65551.1"/>
    </source>
</evidence>
<keyword evidence="4" id="KW-0597">Phosphoprotein</keyword>
<feature type="transmembrane region" description="Helical" evidence="8">
    <location>
        <begin position="52"/>
        <end position="73"/>
    </location>
</feature>
<comment type="caution">
    <text evidence="10">The sequence shown here is derived from an EMBL/GenBank/DDBJ whole genome shotgun (WGS) entry which is preliminary data.</text>
</comment>
<dbReference type="AlphaFoldDB" id="U1MUB8"/>
<evidence type="ECO:0000256" key="2">
    <source>
        <dbReference type="ARBA" id="ARBA00004236"/>
    </source>
</evidence>
<dbReference type="Proteomes" id="UP000016462">
    <property type="component" value="Unassembled WGS sequence"/>
</dbReference>
<dbReference type="InterPro" id="IPR003661">
    <property type="entry name" value="HisK_dim/P_dom"/>
</dbReference>
<comment type="catalytic activity">
    <reaction evidence="1">
        <text>ATP + protein L-histidine = ADP + protein N-phospho-L-histidine.</text>
        <dbReference type="EC" id="2.7.13.3"/>
    </reaction>
</comment>
<dbReference type="OrthoDB" id="9757990at2"/>
<dbReference type="PANTHER" id="PTHR43547">
    <property type="entry name" value="TWO-COMPONENT HISTIDINE KINASE"/>
    <property type="match status" value="1"/>
</dbReference>
<keyword evidence="7" id="KW-0902">Two-component regulatory system</keyword>
<feature type="transmembrane region" description="Helical" evidence="8">
    <location>
        <begin position="151"/>
        <end position="168"/>
    </location>
</feature>
<dbReference type="InterPro" id="IPR036097">
    <property type="entry name" value="HisK_dim/P_sf"/>
</dbReference>
<dbReference type="Pfam" id="PF00512">
    <property type="entry name" value="HisKA"/>
    <property type="match status" value="1"/>
</dbReference>
<dbReference type="SUPFAM" id="SSF47384">
    <property type="entry name" value="Homodimeric domain of signal transducing histidine kinase"/>
    <property type="match status" value="1"/>
</dbReference>
<evidence type="ECO:0000256" key="7">
    <source>
        <dbReference type="ARBA" id="ARBA00023012"/>
    </source>
</evidence>
<proteinExistence type="predicted"/>
<dbReference type="FunFam" id="3.30.565.10:FF:000006">
    <property type="entry name" value="Sensor histidine kinase WalK"/>
    <property type="match status" value="1"/>
</dbReference>
<accession>U1MUB8</accession>
<dbReference type="GO" id="GO:0005886">
    <property type="term" value="C:plasma membrane"/>
    <property type="evidence" value="ECO:0007669"/>
    <property type="project" value="UniProtKB-SubCell"/>
</dbReference>
<evidence type="ECO:0000256" key="6">
    <source>
        <dbReference type="ARBA" id="ARBA00022777"/>
    </source>
</evidence>
<feature type="transmembrane region" description="Helical" evidence="8">
    <location>
        <begin position="24"/>
        <end position="45"/>
    </location>
</feature>
<protein>
    <recommendedName>
        <fullName evidence="3">histidine kinase</fullName>
        <ecNumber evidence="3">2.7.13.3</ecNumber>
    </recommendedName>
</protein>
<evidence type="ECO:0000256" key="5">
    <source>
        <dbReference type="ARBA" id="ARBA00022679"/>
    </source>
</evidence>
<dbReference type="PANTHER" id="PTHR43547:SF2">
    <property type="entry name" value="HYBRID SIGNAL TRANSDUCTION HISTIDINE KINASE C"/>
    <property type="match status" value="1"/>
</dbReference>
<dbReference type="GO" id="GO:0000155">
    <property type="term" value="F:phosphorelay sensor kinase activity"/>
    <property type="evidence" value="ECO:0007669"/>
    <property type="project" value="InterPro"/>
</dbReference>
<evidence type="ECO:0000259" key="9">
    <source>
        <dbReference type="PROSITE" id="PS50109"/>
    </source>
</evidence>
<dbReference type="Gene3D" id="3.30.450.20">
    <property type="entry name" value="PAS domain"/>
    <property type="match status" value="1"/>
</dbReference>
<dbReference type="Gene3D" id="1.10.287.130">
    <property type="match status" value="1"/>
</dbReference>
<dbReference type="InterPro" id="IPR003594">
    <property type="entry name" value="HATPase_dom"/>
</dbReference>
<comment type="subcellular location">
    <subcellularLocation>
        <location evidence="2">Cell membrane</location>
    </subcellularLocation>
</comment>